<protein>
    <submittedName>
        <fullName evidence="1">Fibronectin type III domain protein</fullName>
    </submittedName>
</protein>
<dbReference type="HOGENOM" id="CLU_849289_0_0_0"/>
<keyword evidence="2" id="KW-1185">Reference proteome</keyword>
<dbReference type="Gene3D" id="2.130.10.10">
    <property type="entry name" value="YVTN repeat-like/Quinoprotein amine dehydrogenase"/>
    <property type="match status" value="2"/>
</dbReference>
<reference evidence="1 2" key="1">
    <citation type="journal article" date="2014" name="PLoS ONE">
        <title>The first complete genome sequence of the class fimbriimonadia in the phylum armatimonadetes.</title>
        <authorList>
            <person name="Hu Z.Y."/>
            <person name="Wang Y.Z."/>
            <person name="Im W.T."/>
            <person name="Wang S.Y."/>
            <person name="Zhao G.P."/>
            <person name="Zheng H.J."/>
            <person name="Quan Z.X."/>
        </authorList>
    </citation>
    <scope>NUCLEOTIDE SEQUENCE [LARGE SCALE GENOMIC DNA]</scope>
    <source>
        <strain evidence="1">Gsoil 348</strain>
    </source>
</reference>
<dbReference type="InterPro" id="IPR015943">
    <property type="entry name" value="WD40/YVTN_repeat-like_dom_sf"/>
</dbReference>
<sequence>MAATRDGTTLLIREGRTISKLNPVNLTPEAFLALSEEPVDMALSSDGMKAGVYLASGIVHILDVATLTTKLTIDIGPPNEGVDTPVVDSLSADGKRVSRFMADGEYREWDADTGKPIRQMRVPGIRRGSGILDSPDGKYVVLLGSEAKDGSHVGVLYGPNGRLQSIGTSGVIAFSVNSDLLWYRAPDGGLIALEMATGKKKHLVVGESNISALTTSGDRRVVVNDGGSDDGRIGGPSEIVGIGRNSVHIGYVPDLLPVVTWWKGHIVAGGRGGRILIIDADSGSPEAELKGHQAVVLQCIPFGERLVTRDISGKLCLWDWPSLGYAN</sequence>
<proteinExistence type="predicted"/>
<name>A0A068NKY0_FIMGI</name>
<dbReference type="AlphaFoldDB" id="A0A068NKY0"/>
<dbReference type="EMBL" id="CP007139">
    <property type="protein sequence ID" value="AIE83445.1"/>
    <property type="molecule type" value="Genomic_DNA"/>
</dbReference>
<dbReference type="Proteomes" id="UP000027982">
    <property type="component" value="Chromosome"/>
</dbReference>
<evidence type="ECO:0000313" key="1">
    <source>
        <dbReference type="EMBL" id="AIE83445.1"/>
    </source>
</evidence>
<dbReference type="KEGG" id="fgi:OP10G_0077"/>
<organism evidence="1 2">
    <name type="scientific">Fimbriimonas ginsengisoli Gsoil 348</name>
    <dbReference type="NCBI Taxonomy" id="661478"/>
    <lineage>
        <taxon>Bacteria</taxon>
        <taxon>Bacillati</taxon>
        <taxon>Armatimonadota</taxon>
        <taxon>Fimbriimonadia</taxon>
        <taxon>Fimbriimonadales</taxon>
        <taxon>Fimbriimonadaceae</taxon>
        <taxon>Fimbriimonas</taxon>
    </lineage>
</organism>
<dbReference type="STRING" id="661478.OP10G_0077"/>
<evidence type="ECO:0000313" key="2">
    <source>
        <dbReference type="Proteomes" id="UP000027982"/>
    </source>
</evidence>
<dbReference type="SUPFAM" id="SSF50998">
    <property type="entry name" value="Quinoprotein alcohol dehydrogenase-like"/>
    <property type="match status" value="1"/>
</dbReference>
<dbReference type="InterPro" id="IPR011047">
    <property type="entry name" value="Quinoprotein_ADH-like_sf"/>
</dbReference>
<gene>
    <name evidence="1" type="ORF">OP10G_0077</name>
</gene>
<accession>A0A068NKY0</accession>